<dbReference type="Proteomes" id="UP000285286">
    <property type="component" value="Unassembled WGS sequence"/>
</dbReference>
<name>A0A423DGA8_9PSED</name>
<dbReference type="SUPFAM" id="SSF54593">
    <property type="entry name" value="Glyoxalase/Bleomycin resistance protein/Dihydroxybiphenyl dioxygenase"/>
    <property type="match status" value="1"/>
</dbReference>
<comment type="similarity">
    <text evidence="1">Belongs to the bleomycin resistance protein family.</text>
</comment>
<evidence type="ECO:0000256" key="3">
    <source>
        <dbReference type="ARBA" id="ARBA00023251"/>
    </source>
</evidence>
<dbReference type="RefSeq" id="WP_045201916.1">
    <property type="nucleotide sequence ID" value="NZ_MOAM01000024.1"/>
</dbReference>
<organism evidence="5 6">
    <name type="scientific">Pseudomonas vranovensis</name>
    <dbReference type="NCBI Taxonomy" id="321661"/>
    <lineage>
        <taxon>Bacteria</taxon>
        <taxon>Pseudomonadati</taxon>
        <taxon>Pseudomonadota</taxon>
        <taxon>Gammaproteobacteria</taxon>
        <taxon>Pseudomonadales</taxon>
        <taxon>Pseudomonadaceae</taxon>
        <taxon>Pseudomonas</taxon>
    </lineage>
</organism>
<accession>A0A423DGA8</accession>
<sequence length="141" mass="16237">MFKMNALVPELIVSDLQRSLKFYCDIGGFALEYQRPEDKFAFLSRGNSQIMLEQDWHSESPWRVGPLEAPFGRGLNLQILCEDATALAGAFEAAGYPLRRGVEDHWYRSDEREAGQRNFLIQDPDGYLLRFFQDLGFRPCP</sequence>
<dbReference type="Gene3D" id="3.10.180.10">
    <property type="entry name" value="2,3-Dihydroxybiphenyl 1,2-Dioxygenase, domain 1"/>
    <property type="match status" value="1"/>
</dbReference>
<dbReference type="AlphaFoldDB" id="A0A423DGA8"/>
<gene>
    <name evidence="5" type="ORF">BHU25_16325</name>
</gene>
<dbReference type="CDD" id="cd08349">
    <property type="entry name" value="BLMA_like"/>
    <property type="match status" value="1"/>
</dbReference>
<dbReference type="InterPro" id="IPR029068">
    <property type="entry name" value="Glyas_Bleomycin-R_OHBP_Dase"/>
</dbReference>
<keyword evidence="3" id="KW-0046">Antibiotic resistance</keyword>
<dbReference type="EMBL" id="MOAM01000024">
    <property type="protein sequence ID" value="ROL70626.1"/>
    <property type="molecule type" value="Genomic_DNA"/>
</dbReference>
<comment type="caution">
    <text evidence="5">The sequence shown here is derived from an EMBL/GenBank/DDBJ whole genome shotgun (WGS) entry which is preliminary data.</text>
</comment>
<feature type="domain" description="VOC" evidence="4">
    <location>
        <begin position="3"/>
        <end position="134"/>
    </location>
</feature>
<evidence type="ECO:0000313" key="5">
    <source>
        <dbReference type="EMBL" id="ROL70626.1"/>
    </source>
</evidence>
<dbReference type="PROSITE" id="PS51819">
    <property type="entry name" value="VOC"/>
    <property type="match status" value="1"/>
</dbReference>
<evidence type="ECO:0000256" key="1">
    <source>
        <dbReference type="ARBA" id="ARBA00011051"/>
    </source>
</evidence>
<dbReference type="InterPro" id="IPR037523">
    <property type="entry name" value="VOC_core"/>
</dbReference>
<keyword evidence="6" id="KW-1185">Reference proteome</keyword>
<evidence type="ECO:0000313" key="6">
    <source>
        <dbReference type="Proteomes" id="UP000285286"/>
    </source>
</evidence>
<dbReference type="GO" id="GO:0046677">
    <property type="term" value="P:response to antibiotic"/>
    <property type="evidence" value="ECO:0007669"/>
    <property type="project" value="UniProtKB-KW"/>
</dbReference>
<reference evidence="5 6" key="1">
    <citation type="submission" date="2016-10" db="EMBL/GenBank/DDBJ databases">
        <title>Comparative genome analysis of multiple Pseudomonas spp. focuses on biocontrol and plant growth promoting traits.</title>
        <authorList>
            <person name="Tao X.-Y."/>
            <person name="Taylor C.G."/>
        </authorList>
    </citation>
    <scope>NUCLEOTIDE SEQUENCE [LARGE SCALE GENOMIC DNA]</scope>
    <source>
        <strain evidence="5 6">15D11</strain>
    </source>
</reference>
<dbReference type="Pfam" id="PF00903">
    <property type="entry name" value="Glyoxalase"/>
    <property type="match status" value="1"/>
</dbReference>
<proteinExistence type="inferred from homology"/>
<dbReference type="InterPro" id="IPR000335">
    <property type="entry name" value="Bleomycin-R"/>
</dbReference>
<evidence type="ECO:0000256" key="2">
    <source>
        <dbReference type="ARBA" id="ARBA00021572"/>
    </source>
</evidence>
<evidence type="ECO:0000259" key="4">
    <source>
        <dbReference type="PROSITE" id="PS51819"/>
    </source>
</evidence>
<dbReference type="InterPro" id="IPR004360">
    <property type="entry name" value="Glyas_Fos-R_dOase_dom"/>
</dbReference>
<protein>
    <recommendedName>
        <fullName evidence="2">Bleomycin resistance protein</fullName>
    </recommendedName>
</protein>